<gene>
    <name evidence="1" type="ORF">GCM10023321_74840</name>
</gene>
<dbReference type="SFLD" id="SFLDS00003">
    <property type="entry name" value="Haloacid_Dehalogenase"/>
    <property type="match status" value="1"/>
</dbReference>
<accession>A0ABP9RB43</accession>
<organism evidence="1 2">
    <name type="scientific">Pseudonocardia eucalypti</name>
    <dbReference type="NCBI Taxonomy" id="648755"/>
    <lineage>
        <taxon>Bacteria</taxon>
        <taxon>Bacillati</taxon>
        <taxon>Actinomycetota</taxon>
        <taxon>Actinomycetes</taxon>
        <taxon>Pseudonocardiales</taxon>
        <taxon>Pseudonocardiaceae</taxon>
        <taxon>Pseudonocardia</taxon>
    </lineage>
</organism>
<dbReference type="Pfam" id="PF00702">
    <property type="entry name" value="Hydrolase"/>
    <property type="match status" value="1"/>
</dbReference>
<dbReference type="Proteomes" id="UP001428817">
    <property type="component" value="Unassembled WGS sequence"/>
</dbReference>
<dbReference type="EMBL" id="BAABJP010000056">
    <property type="protein sequence ID" value="GAA5173399.1"/>
    <property type="molecule type" value="Genomic_DNA"/>
</dbReference>
<dbReference type="SFLD" id="SFLDG01135">
    <property type="entry name" value="C1.5.6:_HAD__Beta-PGM__Phospha"/>
    <property type="match status" value="1"/>
</dbReference>
<dbReference type="InterPro" id="IPR036412">
    <property type="entry name" value="HAD-like_sf"/>
</dbReference>
<reference evidence="2" key="1">
    <citation type="journal article" date="2019" name="Int. J. Syst. Evol. Microbiol.">
        <title>The Global Catalogue of Microorganisms (GCM) 10K type strain sequencing project: providing services to taxonomists for standard genome sequencing and annotation.</title>
        <authorList>
            <consortium name="The Broad Institute Genomics Platform"/>
            <consortium name="The Broad Institute Genome Sequencing Center for Infectious Disease"/>
            <person name="Wu L."/>
            <person name="Ma J."/>
        </authorList>
    </citation>
    <scope>NUCLEOTIDE SEQUENCE [LARGE SCALE GENOMIC DNA]</scope>
    <source>
        <strain evidence="2">JCM 18303</strain>
    </source>
</reference>
<dbReference type="Gene3D" id="1.10.150.240">
    <property type="entry name" value="Putative phosphatase, domain 2"/>
    <property type="match status" value="1"/>
</dbReference>
<dbReference type="InterPro" id="IPR023198">
    <property type="entry name" value="PGP-like_dom2"/>
</dbReference>
<name>A0ABP9RB43_9PSEU</name>
<dbReference type="InterPro" id="IPR022468">
    <property type="entry name" value="PhnX-like"/>
</dbReference>
<sequence length="222" mass="23032">MITLATLDIAGTTVDEGGAVYRVLAEVVAEHGTPAAEADIRRWMGADKREALAALTGDPGAAEELHEKFVARLHTAYAETPPRPLPGVAEAIAELRERGVRVVLTTGFDRQVTDPLLASLGWRVGEQLDGVVCAPEVAAGRPEPDMIVEAMRRTGVDNPANVLAAGDTVLDIRAGRAAGAAMVVGVLSGAQTAEELAGEHPTHILGSLAELPSVLAGELSRG</sequence>
<evidence type="ECO:0000313" key="1">
    <source>
        <dbReference type="EMBL" id="GAA5173399.1"/>
    </source>
</evidence>
<protein>
    <submittedName>
        <fullName evidence="1">Phosphonatase-like hydrolase</fullName>
    </submittedName>
</protein>
<dbReference type="SUPFAM" id="SSF56784">
    <property type="entry name" value="HAD-like"/>
    <property type="match status" value="1"/>
</dbReference>
<dbReference type="NCBIfam" id="TIGR03351">
    <property type="entry name" value="PhnX-like"/>
    <property type="match status" value="1"/>
</dbReference>
<dbReference type="PANTHER" id="PTHR43434:SF19">
    <property type="entry name" value="PHOSPHONOACETALDEHYDE HYDROLASE"/>
    <property type="match status" value="1"/>
</dbReference>
<dbReference type="Gene3D" id="3.40.50.1000">
    <property type="entry name" value="HAD superfamily/HAD-like"/>
    <property type="match status" value="1"/>
</dbReference>
<comment type="caution">
    <text evidence="1">The sequence shown here is derived from an EMBL/GenBank/DDBJ whole genome shotgun (WGS) entry which is preliminary data.</text>
</comment>
<dbReference type="InterPro" id="IPR050155">
    <property type="entry name" value="HAD-like_hydrolase_sf"/>
</dbReference>
<dbReference type="InterPro" id="IPR023214">
    <property type="entry name" value="HAD_sf"/>
</dbReference>
<dbReference type="PANTHER" id="PTHR43434">
    <property type="entry name" value="PHOSPHOGLYCOLATE PHOSPHATASE"/>
    <property type="match status" value="1"/>
</dbReference>
<evidence type="ECO:0000313" key="2">
    <source>
        <dbReference type="Proteomes" id="UP001428817"/>
    </source>
</evidence>
<dbReference type="RefSeq" id="WP_185066331.1">
    <property type="nucleotide sequence ID" value="NZ_BAABJP010000056.1"/>
</dbReference>
<dbReference type="SFLD" id="SFLDG01129">
    <property type="entry name" value="C1.5:_HAD__Beta-PGM__Phosphata"/>
    <property type="match status" value="1"/>
</dbReference>
<proteinExistence type="predicted"/>
<keyword evidence="2" id="KW-1185">Reference proteome</keyword>